<keyword evidence="2" id="KW-1185">Reference proteome</keyword>
<evidence type="ECO:0000313" key="2">
    <source>
        <dbReference type="Proteomes" id="UP000538292"/>
    </source>
</evidence>
<reference evidence="1 2" key="1">
    <citation type="submission" date="2020-07" db="EMBL/GenBank/DDBJ databases">
        <title>Thermoactinomyces phylogeny.</title>
        <authorList>
            <person name="Dunlap C."/>
        </authorList>
    </citation>
    <scope>NUCLEOTIDE SEQUENCE [LARGE SCALE GENOMIC DNA]</scope>
    <source>
        <strain evidence="1 2">AMNI-1</strain>
    </source>
</reference>
<name>A0A7W2ASA8_9BACL</name>
<comment type="caution">
    <text evidence="1">The sequence shown here is derived from an EMBL/GenBank/DDBJ whole genome shotgun (WGS) entry which is preliminary data.</text>
</comment>
<accession>A0A7W2ASA8</accession>
<dbReference type="Proteomes" id="UP000538292">
    <property type="component" value="Unassembled WGS sequence"/>
</dbReference>
<protein>
    <submittedName>
        <fullName evidence="1">Uncharacterized protein</fullName>
    </submittedName>
</protein>
<dbReference type="AlphaFoldDB" id="A0A7W2ASA8"/>
<evidence type="ECO:0000313" key="1">
    <source>
        <dbReference type="EMBL" id="MBA4603428.1"/>
    </source>
</evidence>
<gene>
    <name evidence="1" type="ORF">H2C83_14130</name>
</gene>
<organism evidence="1 2">
    <name type="scientific">Thermoactinomyces mirandus</name>
    <dbReference type="NCBI Taxonomy" id="2756294"/>
    <lineage>
        <taxon>Bacteria</taxon>
        <taxon>Bacillati</taxon>
        <taxon>Bacillota</taxon>
        <taxon>Bacilli</taxon>
        <taxon>Bacillales</taxon>
        <taxon>Thermoactinomycetaceae</taxon>
        <taxon>Thermoactinomyces</taxon>
    </lineage>
</organism>
<proteinExistence type="predicted"/>
<dbReference type="EMBL" id="JACEOL010000053">
    <property type="protein sequence ID" value="MBA4603428.1"/>
    <property type="molecule type" value="Genomic_DNA"/>
</dbReference>
<sequence length="124" mass="14659">MDERKKGIPKLGCLKYTGPKVDHPDLSQIEFWGEIDSEGGSELLQYNNHLFQDAYRDFLDQRLEIKQEIIEKRPQGPLAITYKIPSNPYRYDYIFKSPHFHVNFMDHLWEESKNLSSHALVYVT</sequence>
<dbReference type="RefSeq" id="WP_181741904.1">
    <property type="nucleotide sequence ID" value="NZ_JACEOL010000053.1"/>
</dbReference>